<reference evidence="8" key="1">
    <citation type="submission" date="2014-09" db="EMBL/GenBank/DDBJ databases">
        <title>Genome sequence of the luminous mushroom Mycena chlorophos for searching fungal bioluminescence genes.</title>
        <authorList>
            <person name="Tanaka Y."/>
            <person name="Kasuga D."/>
            <person name="Oba Y."/>
            <person name="Hase S."/>
            <person name="Sato K."/>
            <person name="Oba Y."/>
            <person name="Sakakibara Y."/>
        </authorList>
    </citation>
    <scope>NUCLEOTIDE SEQUENCE</scope>
</reference>
<dbReference type="EMBL" id="DF849702">
    <property type="protein sequence ID" value="GAT58498.1"/>
    <property type="molecule type" value="Genomic_DNA"/>
</dbReference>
<keyword evidence="2" id="KW-0479">Metal-binding</keyword>
<dbReference type="Proteomes" id="UP000815677">
    <property type="component" value="Unassembled WGS sequence"/>
</dbReference>
<dbReference type="InterPro" id="IPR050815">
    <property type="entry name" value="TF_fung"/>
</dbReference>
<keyword evidence="5" id="KW-0539">Nucleus</keyword>
<organism evidence="8 9">
    <name type="scientific">Mycena chlorophos</name>
    <name type="common">Agaric fungus</name>
    <name type="synonym">Agaricus chlorophos</name>
    <dbReference type="NCBI Taxonomy" id="658473"/>
    <lineage>
        <taxon>Eukaryota</taxon>
        <taxon>Fungi</taxon>
        <taxon>Dikarya</taxon>
        <taxon>Basidiomycota</taxon>
        <taxon>Agaricomycotina</taxon>
        <taxon>Agaricomycetes</taxon>
        <taxon>Agaricomycetidae</taxon>
        <taxon>Agaricales</taxon>
        <taxon>Marasmiineae</taxon>
        <taxon>Mycenaceae</taxon>
        <taxon>Mycena</taxon>
    </lineage>
</organism>
<dbReference type="PANTHER" id="PTHR47338">
    <property type="entry name" value="ZN(II)2CYS6 TRANSCRIPTION FACTOR (EUROFUNG)-RELATED"/>
    <property type="match status" value="1"/>
</dbReference>
<dbReference type="SMART" id="SM00066">
    <property type="entry name" value="GAL4"/>
    <property type="match status" value="1"/>
</dbReference>
<evidence type="ECO:0000256" key="5">
    <source>
        <dbReference type="ARBA" id="ARBA00023242"/>
    </source>
</evidence>
<protein>
    <recommendedName>
        <fullName evidence="7">Zn(2)-C6 fungal-type domain-containing protein</fullName>
    </recommendedName>
</protein>
<dbReference type="CDD" id="cd12148">
    <property type="entry name" value="fungal_TF_MHR"/>
    <property type="match status" value="1"/>
</dbReference>
<comment type="subcellular location">
    <subcellularLocation>
        <location evidence="1">Nucleus</location>
    </subcellularLocation>
</comment>
<evidence type="ECO:0000313" key="9">
    <source>
        <dbReference type="Proteomes" id="UP000815677"/>
    </source>
</evidence>
<dbReference type="Gene3D" id="4.10.240.10">
    <property type="entry name" value="Zn(2)-C6 fungal-type DNA-binding domain"/>
    <property type="match status" value="1"/>
</dbReference>
<dbReference type="PANTHER" id="PTHR47338:SF29">
    <property type="entry name" value="ZN(2)-C6 FUNGAL-TYPE DOMAIN-CONTAINING PROTEIN"/>
    <property type="match status" value="1"/>
</dbReference>
<feature type="region of interest" description="Disordered" evidence="6">
    <location>
        <begin position="139"/>
        <end position="162"/>
    </location>
</feature>
<accession>A0ABQ0M576</accession>
<dbReference type="PROSITE" id="PS00463">
    <property type="entry name" value="ZN2_CY6_FUNGAL_1"/>
    <property type="match status" value="1"/>
</dbReference>
<evidence type="ECO:0000256" key="1">
    <source>
        <dbReference type="ARBA" id="ARBA00004123"/>
    </source>
</evidence>
<dbReference type="InterPro" id="IPR036864">
    <property type="entry name" value="Zn2-C6_fun-type_DNA-bd_sf"/>
</dbReference>
<dbReference type="InterPro" id="IPR001138">
    <property type="entry name" value="Zn2Cys6_DnaBD"/>
</dbReference>
<evidence type="ECO:0000256" key="4">
    <source>
        <dbReference type="ARBA" id="ARBA00023163"/>
    </source>
</evidence>
<dbReference type="Pfam" id="PF00172">
    <property type="entry name" value="Zn_clus"/>
    <property type="match status" value="1"/>
</dbReference>
<name>A0ABQ0M576_MYCCL</name>
<feature type="domain" description="Zn(2)-C6 fungal-type" evidence="7">
    <location>
        <begin position="14"/>
        <end position="46"/>
    </location>
</feature>
<keyword evidence="3" id="KW-0805">Transcription regulation</keyword>
<evidence type="ECO:0000313" key="8">
    <source>
        <dbReference type="EMBL" id="GAT58498.1"/>
    </source>
</evidence>
<dbReference type="SUPFAM" id="SSF57701">
    <property type="entry name" value="Zn2/Cys6 DNA-binding domain"/>
    <property type="match status" value="1"/>
</dbReference>
<dbReference type="PROSITE" id="PS50048">
    <property type="entry name" value="ZN2_CY6_FUNGAL_2"/>
    <property type="match status" value="1"/>
</dbReference>
<dbReference type="CDD" id="cd00067">
    <property type="entry name" value="GAL4"/>
    <property type="match status" value="1"/>
</dbReference>
<evidence type="ECO:0000256" key="2">
    <source>
        <dbReference type="ARBA" id="ARBA00022723"/>
    </source>
</evidence>
<keyword evidence="4" id="KW-0804">Transcription</keyword>
<proteinExistence type="predicted"/>
<evidence type="ECO:0000256" key="3">
    <source>
        <dbReference type="ARBA" id="ARBA00023015"/>
    </source>
</evidence>
<evidence type="ECO:0000256" key="6">
    <source>
        <dbReference type="SAM" id="MobiDB-lite"/>
    </source>
</evidence>
<sequence>MANLPKSGWNKSKACVNCKKRKIRCDLKEPQCGQCARSMNFQDCEYVEAGRSTTQILEERIAGMEARIRDLRPPAQETSPSSTAVFLENAIQFGYFLKSTATTPALAATIQLWALHYSNPTTADALELSYLARAQQATSDALSPPLRPSSPSPYRSTPVSNPHDHQRIVIETIQAHVLLATYFFRNMRALEAKYQLGAAVGLVLGAGMQKRFPVGSADRVNAFWTVYAMDCCWTAADGSASNFPPELQAQVDVPWPYSTSNSPDGVGTITAFLASYSTFGTSPEALRVKAAILFERATRLVDRHRPRSCRRSSHVFLVPTYYPPAMPPDELNNFLLAFTNIDAVIQQFRQSLPPAPQDAAGLLAHVLVCVAAIQLHNPFIAEADMSRQRVLDAAQDVVTGLQSAQALNLTDVDPIMGTLLTTTVDALVSAIALRQAQQRSSPSSTDRSRAGLDSTEVSLRTGIERVLEAMHVWGQRSKLMASQFSMLQERYHRLV</sequence>
<evidence type="ECO:0000259" key="7">
    <source>
        <dbReference type="PROSITE" id="PS50048"/>
    </source>
</evidence>
<gene>
    <name evidence="8" type="ORF">MCHLO_14924</name>
</gene>
<keyword evidence="9" id="KW-1185">Reference proteome</keyword>